<dbReference type="CDD" id="cd01045">
    <property type="entry name" value="Ferritin_like_AB"/>
    <property type="match status" value="1"/>
</dbReference>
<dbReference type="GO" id="GO:0016491">
    <property type="term" value="F:oxidoreductase activity"/>
    <property type="evidence" value="ECO:0007669"/>
    <property type="project" value="InterPro"/>
</dbReference>
<dbReference type="SUPFAM" id="SSF47240">
    <property type="entry name" value="Ferritin-like"/>
    <property type="match status" value="1"/>
</dbReference>
<evidence type="ECO:0000259" key="1">
    <source>
        <dbReference type="Pfam" id="PF02915"/>
    </source>
</evidence>
<sequence>MGFESLNDILDFAVKREREAILFYKELQDLSKFSEQRKMLFELETMERGHIEILENIRYIKLELIEIPEIKNLKISDYLVKSKPTENMSYQDILISAIKKEESSNNFYNDLASIVNNPEYRKLFLKLASEEAKHKLYFEKIYDDEILKEN</sequence>
<dbReference type="PANTHER" id="PTHR33531:SF10">
    <property type="entry name" value="BLR7895 PROTEIN"/>
    <property type="match status" value="1"/>
</dbReference>
<dbReference type="Pfam" id="PF02915">
    <property type="entry name" value="Rubrerythrin"/>
    <property type="match status" value="1"/>
</dbReference>
<protein>
    <recommendedName>
        <fullName evidence="1">Rubrerythrin diiron-binding domain-containing protein</fullName>
    </recommendedName>
</protein>
<name>A0A660SR91_UNCT6</name>
<dbReference type="EMBL" id="QNBD01000008">
    <property type="protein sequence ID" value="RKX72596.1"/>
    <property type="molecule type" value="Genomic_DNA"/>
</dbReference>
<dbReference type="Gene3D" id="1.20.1260.10">
    <property type="match status" value="1"/>
</dbReference>
<proteinExistence type="predicted"/>
<dbReference type="AlphaFoldDB" id="A0A660SR91"/>
<comment type="caution">
    <text evidence="2">The sequence shown here is derived from an EMBL/GenBank/DDBJ whole genome shotgun (WGS) entry which is preliminary data.</text>
</comment>
<evidence type="ECO:0000313" key="3">
    <source>
        <dbReference type="Proteomes" id="UP000271125"/>
    </source>
</evidence>
<evidence type="ECO:0000313" key="2">
    <source>
        <dbReference type="EMBL" id="RKX72596.1"/>
    </source>
</evidence>
<dbReference type="GO" id="GO:0046872">
    <property type="term" value="F:metal ion binding"/>
    <property type="evidence" value="ECO:0007669"/>
    <property type="project" value="InterPro"/>
</dbReference>
<feature type="domain" description="Rubrerythrin diiron-binding" evidence="1">
    <location>
        <begin position="92"/>
        <end position="145"/>
    </location>
</feature>
<dbReference type="Proteomes" id="UP000271125">
    <property type="component" value="Unassembled WGS sequence"/>
</dbReference>
<dbReference type="PANTHER" id="PTHR33531">
    <property type="entry name" value="RUBRERYTHRIN SUBFAMILY"/>
    <property type="match status" value="1"/>
</dbReference>
<organism evidence="2 3">
    <name type="scientific">candidate division TA06 bacterium</name>
    <dbReference type="NCBI Taxonomy" id="2250710"/>
    <lineage>
        <taxon>Bacteria</taxon>
        <taxon>Bacteria division TA06</taxon>
    </lineage>
</organism>
<gene>
    <name evidence="2" type="ORF">DRP43_00335</name>
</gene>
<accession>A0A660SR91</accession>
<dbReference type="InterPro" id="IPR012347">
    <property type="entry name" value="Ferritin-like"/>
</dbReference>
<reference evidence="2 3" key="1">
    <citation type="submission" date="2018-06" db="EMBL/GenBank/DDBJ databases">
        <title>Extensive metabolic versatility and redundancy in microbially diverse, dynamic hydrothermal sediments.</title>
        <authorList>
            <person name="Dombrowski N."/>
            <person name="Teske A."/>
            <person name="Baker B.J."/>
        </authorList>
    </citation>
    <scope>NUCLEOTIDE SEQUENCE [LARGE SCALE GENOMIC DNA]</scope>
    <source>
        <strain evidence="2">B10_G13</strain>
    </source>
</reference>
<dbReference type="InterPro" id="IPR009078">
    <property type="entry name" value="Ferritin-like_SF"/>
</dbReference>
<dbReference type="InterPro" id="IPR003251">
    <property type="entry name" value="Rr_diiron-bd_dom"/>
</dbReference>